<proteinExistence type="predicted"/>
<dbReference type="AlphaFoldDB" id="A0A7F8Q045"/>
<dbReference type="KEGG" id="lww:115937222"/>
<evidence type="ECO:0000313" key="2">
    <source>
        <dbReference type="Proteomes" id="UP000245341"/>
    </source>
</evidence>
<reference evidence="3" key="1">
    <citation type="submission" date="2025-08" db="UniProtKB">
        <authorList>
            <consortium name="RefSeq"/>
        </authorList>
    </citation>
    <scope>IDENTIFICATION</scope>
    <source>
        <tissue evidence="3">Liver</tissue>
    </source>
</reference>
<protein>
    <submittedName>
        <fullName evidence="3">Splicing factor 3B subunit 3-like</fullName>
    </submittedName>
</protein>
<keyword evidence="2" id="KW-1185">Reference proteome</keyword>
<feature type="domain" description="RSE1/DDB1/CPSF1 first beta-propeller" evidence="1">
    <location>
        <begin position="1"/>
        <end position="117"/>
    </location>
</feature>
<evidence type="ECO:0000313" key="3">
    <source>
        <dbReference type="RefSeq" id="XP_030874677.1"/>
    </source>
</evidence>
<accession>A0A7F8Q045</accession>
<dbReference type="Pfam" id="PF10433">
    <property type="entry name" value="Beta-prop_RSE1_1st"/>
    <property type="match status" value="1"/>
</dbReference>
<dbReference type="InterPro" id="IPR050358">
    <property type="entry name" value="RSE1/DDB1/CFT1"/>
</dbReference>
<dbReference type="Proteomes" id="UP000245341">
    <property type="component" value="Unplaced"/>
</dbReference>
<dbReference type="InterPro" id="IPR015943">
    <property type="entry name" value="WD40/YVTN_repeat-like_dom_sf"/>
</dbReference>
<dbReference type="RefSeq" id="XP_030874677.1">
    <property type="nucleotide sequence ID" value="XM_031018817.1"/>
</dbReference>
<dbReference type="Gene3D" id="2.130.10.10">
    <property type="entry name" value="YVTN repeat-like/Quinoprotein amine dehydrogenase"/>
    <property type="match status" value="1"/>
</dbReference>
<name>A0A7F8Q045_LEPWE</name>
<dbReference type="PANTHER" id="PTHR10644">
    <property type="entry name" value="DNA REPAIR/RNA PROCESSING CPSF FAMILY"/>
    <property type="match status" value="1"/>
</dbReference>
<dbReference type="GeneID" id="115937222"/>
<organism evidence="2 3">
    <name type="scientific">Leptonychotes weddellii</name>
    <name type="common">Weddell seal</name>
    <name type="synonym">Otaria weddellii</name>
    <dbReference type="NCBI Taxonomy" id="9713"/>
    <lineage>
        <taxon>Eukaryota</taxon>
        <taxon>Metazoa</taxon>
        <taxon>Chordata</taxon>
        <taxon>Craniata</taxon>
        <taxon>Vertebrata</taxon>
        <taxon>Euteleostomi</taxon>
        <taxon>Mammalia</taxon>
        <taxon>Eutheria</taxon>
        <taxon>Laurasiatheria</taxon>
        <taxon>Carnivora</taxon>
        <taxon>Caniformia</taxon>
        <taxon>Pinnipedia</taxon>
        <taxon>Phocidae</taxon>
        <taxon>Monachinae</taxon>
        <taxon>Lobodontini</taxon>
        <taxon>Leptonychotes</taxon>
    </lineage>
</organism>
<dbReference type="OrthoDB" id="436637at2759"/>
<sequence length="176" mass="20171">MIFVCSATHKTKSMFFFLAQTEQGDIFKITLETDEDMVTEIRLKYFDTVPVAAAMCVLKTGFLFVASEFGNHYLYQIAHLGDDDEEPEFSSAMPLEEGDTFFFQPRPLKNLVLVDELDSLSPILFCQVWVFPVTSTMSSASQMFLNLNEFQVLSAVKLRYNLRMRFISISVEITRV</sequence>
<dbReference type="InterPro" id="IPR018846">
    <property type="entry name" value="Beta-prop_RSE1/DDB1/CPSF1_1st"/>
</dbReference>
<evidence type="ECO:0000259" key="1">
    <source>
        <dbReference type="Pfam" id="PF10433"/>
    </source>
</evidence>
<gene>
    <name evidence="3" type="primary">LOC115937222</name>
</gene>